<organism evidence="11 12">
    <name type="scientific">Chrysophaeum taylorii</name>
    <dbReference type="NCBI Taxonomy" id="2483200"/>
    <lineage>
        <taxon>Eukaryota</taxon>
        <taxon>Sar</taxon>
        <taxon>Stramenopiles</taxon>
        <taxon>Ochrophyta</taxon>
        <taxon>Pelagophyceae</taxon>
        <taxon>Pelagomonadales</taxon>
        <taxon>Pelagomonadaceae</taxon>
        <taxon>Chrysophaeum</taxon>
    </lineage>
</organism>
<feature type="compositionally biased region" description="Basic residues" evidence="9">
    <location>
        <begin position="342"/>
        <end position="352"/>
    </location>
</feature>
<dbReference type="InterPro" id="IPR012976">
    <property type="entry name" value="NOSIC"/>
</dbReference>
<gene>
    <name evidence="11" type="ORF">CTAYLR_006246</name>
</gene>
<evidence type="ECO:0000256" key="2">
    <source>
        <dbReference type="ARBA" id="ARBA00005572"/>
    </source>
</evidence>
<comment type="caution">
    <text evidence="11">The sequence shown here is derived from an EMBL/GenBank/DDBJ whole genome shotgun (WGS) entry which is preliminary data.</text>
</comment>
<dbReference type="InterPro" id="IPR042239">
    <property type="entry name" value="Nop_C"/>
</dbReference>
<dbReference type="Pfam" id="PF09785">
    <property type="entry name" value="Prp31_C"/>
    <property type="match status" value="1"/>
</dbReference>
<dbReference type="InterPro" id="IPR036070">
    <property type="entry name" value="Nop_dom_sf"/>
</dbReference>
<evidence type="ECO:0000313" key="12">
    <source>
        <dbReference type="Proteomes" id="UP001230188"/>
    </source>
</evidence>
<dbReference type="SMART" id="SM00931">
    <property type="entry name" value="NOSIC"/>
    <property type="match status" value="1"/>
</dbReference>
<dbReference type="InterPro" id="IPR002687">
    <property type="entry name" value="Nop_dom"/>
</dbReference>
<proteinExistence type="inferred from homology"/>
<evidence type="ECO:0000256" key="8">
    <source>
        <dbReference type="ARBA" id="ARBA00023274"/>
    </source>
</evidence>
<feature type="compositionally biased region" description="Low complexity" evidence="9">
    <location>
        <begin position="429"/>
        <end position="439"/>
    </location>
</feature>
<dbReference type="GO" id="GO:0071011">
    <property type="term" value="C:precatalytic spliceosome"/>
    <property type="evidence" value="ECO:0007669"/>
    <property type="project" value="TreeGrafter"/>
</dbReference>
<dbReference type="AlphaFoldDB" id="A0AAD7XNU2"/>
<evidence type="ECO:0000256" key="9">
    <source>
        <dbReference type="SAM" id="MobiDB-lite"/>
    </source>
</evidence>
<dbReference type="GO" id="GO:0003723">
    <property type="term" value="F:RNA binding"/>
    <property type="evidence" value="ECO:0007669"/>
    <property type="project" value="UniProtKB-KW"/>
</dbReference>
<evidence type="ECO:0000313" key="11">
    <source>
        <dbReference type="EMBL" id="KAJ8607014.1"/>
    </source>
</evidence>
<keyword evidence="3" id="KW-0507">mRNA processing</keyword>
<dbReference type="GO" id="GO:0046540">
    <property type="term" value="C:U4/U6 x U5 tri-snRNP complex"/>
    <property type="evidence" value="ECO:0007669"/>
    <property type="project" value="InterPro"/>
</dbReference>
<dbReference type="GO" id="GO:0000244">
    <property type="term" value="P:spliceosomal tri-snRNP complex assembly"/>
    <property type="evidence" value="ECO:0007669"/>
    <property type="project" value="InterPro"/>
</dbReference>
<reference evidence="11" key="1">
    <citation type="submission" date="2023-01" db="EMBL/GenBank/DDBJ databases">
        <title>Metagenome sequencing of chrysophaentin producing Chrysophaeum taylorii.</title>
        <authorList>
            <person name="Davison J."/>
            <person name="Bewley C."/>
        </authorList>
    </citation>
    <scope>NUCLEOTIDE SEQUENCE</scope>
    <source>
        <strain evidence="11">NIES-1699</strain>
    </source>
</reference>
<dbReference type="PROSITE" id="PS51358">
    <property type="entry name" value="NOP"/>
    <property type="match status" value="1"/>
</dbReference>
<keyword evidence="12" id="KW-1185">Reference proteome</keyword>
<evidence type="ECO:0000259" key="10">
    <source>
        <dbReference type="PROSITE" id="PS51358"/>
    </source>
</evidence>
<protein>
    <recommendedName>
        <fullName evidence="10">Nop domain-containing protein</fullName>
    </recommendedName>
</protein>
<comment type="similarity">
    <text evidence="2">Belongs to the PRP31 family.</text>
</comment>
<comment type="subcellular location">
    <subcellularLocation>
        <location evidence="1">Nucleus</location>
    </subcellularLocation>
</comment>
<feature type="domain" description="Nop" evidence="10">
    <location>
        <begin position="206"/>
        <end position="324"/>
    </location>
</feature>
<dbReference type="EMBL" id="JAQMWT010000238">
    <property type="protein sequence ID" value="KAJ8607014.1"/>
    <property type="molecule type" value="Genomic_DNA"/>
</dbReference>
<accession>A0AAD7XNU2</accession>
<dbReference type="Pfam" id="PF01798">
    <property type="entry name" value="Nop"/>
    <property type="match status" value="1"/>
</dbReference>
<evidence type="ECO:0000256" key="7">
    <source>
        <dbReference type="ARBA" id="ARBA00023242"/>
    </source>
</evidence>
<feature type="region of interest" description="Disordered" evidence="9">
    <location>
        <begin position="391"/>
        <end position="439"/>
    </location>
</feature>
<keyword evidence="6" id="KW-0508">mRNA splicing</keyword>
<evidence type="ECO:0000256" key="6">
    <source>
        <dbReference type="ARBA" id="ARBA00023187"/>
    </source>
</evidence>
<keyword evidence="7" id="KW-0539">Nucleus</keyword>
<name>A0AAD7XNU2_9STRA</name>
<keyword evidence="5" id="KW-0694">RNA-binding</keyword>
<dbReference type="FunFam" id="1.10.287.4070:FF:000003">
    <property type="entry name" value="U4/U6 small nuclear ribonucleoprotein PRP31"/>
    <property type="match status" value="1"/>
</dbReference>
<evidence type="ECO:0000256" key="1">
    <source>
        <dbReference type="ARBA" id="ARBA00004123"/>
    </source>
</evidence>
<dbReference type="Gene3D" id="1.10.246.90">
    <property type="entry name" value="Nop domain"/>
    <property type="match status" value="1"/>
</dbReference>
<dbReference type="InterPro" id="IPR027105">
    <property type="entry name" value="Prp31"/>
</dbReference>
<evidence type="ECO:0000256" key="3">
    <source>
        <dbReference type="ARBA" id="ARBA00022664"/>
    </source>
</evidence>
<feature type="region of interest" description="Disordered" evidence="9">
    <location>
        <begin position="330"/>
        <end position="352"/>
    </location>
</feature>
<evidence type="ECO:0000256" key="4">
    <source>
        <dbReference type="ARBA" id="ARBA00022728"/>
    </source>
</evidence>
<evidence type="ECO:0000256" key="5">
    <source>
        <dbReference type="ARBA" id="ARBA00022884"/>
    </source>
</evidence>
<dbReference type="PANTHER" id="PTHR13904">
    <property type="entry name" value="PRE-MRNA SPLICING FACTOR PRP31"/>
    <property type="match status" value="1"/>
</dbReference>
<dbReference type="Proteomes" id="UP001230188">
    <property type="component" value="Unassembled WGS sequence"/>
</dbReference>
<keyword evidence="8" id="KW-0687">Ribonucleoprotein</keyword>
<dbReference type="InterPro" id="IPR019175">
    <property type="entry name" value="Prp31_C"/>
</dbReference>
<feature type="compositionally biased region" description="Polar residues" evidence="9">
    <location>
        <begin position="470"/>
        <end position="483"/>
    </location>
</feature>
<dbReference type="Gene3D" id="1.10.287.4070">
    <property type="match status" value="1"/>
</dbReference>
<feature type="region of interest" description="Disordered" evidence="9">
    <location>
        <begin position="453"/>
        <end position="483"/>
    </location>
</feature>
<keyword evidence="4" id="KW-0747">Spliceosome</keyword>
<dbReference type="GO" id="GO:0005687">
    <property type="term" value="C:U4 snRNP"/>
    <property type="evidence" value="ECO:0007669"/>
    <property type="project" value="TreeGrafter"/>
</dbReference>
<dbReference type="SUPFAM" id="SSF89124">
    <property type="entry name" value="Nop domain"/>
    <property type="match status" value="1"/>
</dbReference>
<sequence length="483" mass="51990">MATPLALAPRENMALTLADSFLNDLEALEASSDDDDDEEEEAPLEEVLESMGGQFEEIGKLRGSERYRRHLAAIRKGEGGGEYQLIVESNEVLEKIEAEIGVVHRRVEEIYSRKFPELGTLVPSKVDYVRVVKRMRNETDMTKVDLSDILPPSVVMVVSVTGSTTSGGELSSRELEACVAGCDEVLGLEEDKGVILEYIEARMAALAPNLTRLLNSSGLAAMLVGMAGGLDKLAVVPACNLTVMGQEKRTELGGFGMTAAMPHTGVLFFCDLVQTAPGFLQKKVLKMIASKASLAARVDAFGSGGAQGQQMRDEIKTKIEKLCEPPKAQKVKALPPPDVMTGKKKRGGKRVRKANDKLRMTEMRTLAAKRAFGLEAATEYGDDSMGLDTGLLTGDSNSARAPLVKDKKKKKSDSSSASEPKRKMVVQMSSSGATNGLSSSLVFTPVQGIELANPTAQQQQQKVDAANEKWFSSSSGFQSALPQ</sequence>
<dbReference type="PANTHER" id="PTHR13904:SF0">
    <property type="entry name" value="U4_U6 SMALL NUCLEAR RIBONUCLEOPROTEIN PRP31"/>
    <property type="match status" value="1"/>
</dbReference>